<organism evidence="2 3">
    <name type="scientific">Pristionchus entomophagus</name>
    <dbReference type="NCBI Taxonomy" id="358040"/>
    <lineage>
        <taxon>Eukaryota</taxon>
        <taxon>Metazoa</taxon>
        <taxon>Ecdysozoa</taxon>
        <taxon>Nematoda</taxon>
        <taxon>Chromadorea</taxon>
        <taxon>Rhabditida</taxon>
        <taxon>Rhabditina</taxon>
        <taxon>Diplogasteromorpha</taxon>
        <taxon>Diplogasteroidea</taxon>
        <taxon>Neodiplogasteridae</taxon>
        <taxon>Pristionchus</taxon>
    </lineage>
</organism>
<feature type="transmembrane region" description="Helical" evidence="1">
    <location>
        <begin position="29"/>
        <end position="48"/>
    </location>
</feature>
<feature type="transmembrane region" description="Helical" evidence="1">
    <location>
        <begin position="156"/>
        <end position="178"/>
    </location>
</feature>
<reference evidence="2" key="1">
    <citation type="submission" date="2023-10" db="EMBL/GenBank/DDBJ databases">
        <title>Genome assembly of Pristionchus species.</title>
        <authorList>
            <person name="Yoshida K."/>
            <person name="Sommer R.J."/>
        </authorList>
    </citation>
    <scope>NUCLEOTIDE SEQUENCE</scope>
    <source>
        <strain evidence="2">RS0144</strain>
    </source>
</reference>
<name>A0AAV5SJS9_9BILA</name>
<feature type="non-terminal residue" evidence="2">
    <location>
        <position position="1"/>
    </location>
</feature>
<comment type="caution">
    <text evidence="2">The sequence shown here is derived from an EMBL/GenBank/DDBJ whole genome shotgun (WGS) entry which is preliminary data.</text>
</comment>
<evidence type="ECO:0008006" key="4">
    <source>
        <dbReference type="Google" id="ProtNLM"/>
    </source>
</evidence>
<keyword evidence="1" id="KW-1133">Transmembrane helix</keyword>
<accession>A0AAV5SJS9</accession>
<feature type="transmembrane region" description="Helical" evidence="1">
    <location>
        <begin position="123"/>
        <end position="144"/>
    </location>
</feature>
<feature type="transmembrane region" description="Helical" evidence="1">
    <location>
        <begin position="55"/>
        <end position="76"/>
    </location>
</feature>
<evidence type="ECO:0000313" key="3">
    <source>
        <dbReference type="Proteomes" id="UP001432027"/>
    </source>
</evidence>
<dbReference type="EMBL" id="BTSX01000001">
    <property type="protein sequence ID" value="GMS81659.1"/>
    <property type="molecule type" value="Genomic_DNA"/>
</dbReference>
<dbReference type="Proteomes" id="UP001432027">
    <property type="component" value="Unassembled WGS sequence"/>
</dbReference>
<sequence>FSSMEAGPDPICVDFLDSYGIEIGVSHEIINVILCLLLMFDIYSVTALKNTYQFNLLPVFLVIILQACAHCAYYSVPYAYCYYPKPPYLAFMQTLMYVTYTFKQTFIMHALIRPTLVFMYSNIGLASSLIIPALFSIVPFAYFIFEFTFHIDPRVIFVAAVRAALLFPSSWLFTNLFIQFQKRPNSMPLFARMIMVPTRQ</sequence>
<keyword evidence="1" id="KW-0812">Transmembrane</keyword>
<protein>
    <recommendedName>
        <fullName evidence="4">G protein-coupled receptor</fullName>
    </recommendedName>
</protein>
<evidence type="ECO:0000256" key="1">
    <source>
        <dbReference type="SAM" id="Phobius"/>
    </source>
</evidence>
<gene>
    <name evidence="2" type="ORF">PENTCL1PPCAC_3834</name>
</gene>
<keyword evidence="1" id="KW-0472">Membrane</keyword>
<evidence type="ECO:0000313" key="2">
    <source>
        <dbReference type="EMBL" id="GMS81659.1"/>
    </source>
</evidence>
<proteinExistence type="predicted"/>
<dbReference type="AlphaFoldDB" id="A0AAV5SJS9"/>
<feature type="transmembrane region" description="Helical" evidence="1">
    <location>
        <begin position="88"/>
        <end position="111"/>
    </location>
</feature>
<keyword evidence="3" id="KW-1185">Reference proteome</keyword>